<dbReference type="PRINTS" id="PR01713">
    <property type="entry name" value="NUCEPIMERASE"/>
</dbReference>
<keyword evidence="1" id="KW-0520">NAD</keyword>
<keyword evidence="4" id="KW-1185">Reference proteome</keyword>
<accession>A0ABV5Z6L0</accession>
<reference evidence="3 4" key="1">
    <citation type="submission" date="2024-09" db="EMBL/GenBank/DDBJ databases">
        <authorList>
            <person name="Sun Q."/>
            <person name="Mori K."/>
        </authorList>
    </citation>
    <scope>NUCLEOTIDE SEQUENCE [LARGE SCALE GENOMIC DNA]</scope>
    <source>
        <strain evidence="3 4">JCM 12822</strain>
    </source>
</reference>
<dbReference type="Gene3D" id="3.40.50.720">
    <property type="entry name" value="NAD(P)-binding Rossmann-like Domain"/>
    <property type="match status" value="1"/>
</dbReference>
<evidence type="ECO:0000313" key="4">
    <source>
        <dbReference type="Proteomes" id="UP001589740"/>
    </source>
</evidence>
<sequence length="343" mass="39138">MDYNQLSDIKVLVTGSAGFIGFYLSKRLLEDGHKVIGIDNLNDYYDINLKKDRLKTLEQYSDFEFVKCDISDKDELMKVFKKASPEFVINLAAQAGVRYSLKNPDAYIQSNIVGFHNIVEACKEVNVKHLIYASSSSVYGANKKVPFEETDFVDHPVSLYAATKKSNELIANTYSHLYDIPSSGLRFFTVYGPMGRPDMAYFGFTNKLFNKEPIKIFNNGDFDNDLYRDFTYIDDIIEGIVRLIPKPPTGNVKHEVYNIGNNKPVKLMKFINSLEEALSNKLGEEIRFEKHFEPIQPGDVPATYASTDKLYKAVGFKPTTSIENGLQKFIDWYVDYYKNNNGI</sequence>
<evidence type="ECO:0000313" key="3">
    <source>
        <dbReference type="EMBL" id="MFB9861010.1"/>
    </source>
</evidence>
<dbReference type="RefSeq" id="WP_380570578.1">
    <property type="nucleotide sequence ID" value="NZ_JBHMAH010000025.1"/>
</dbReference>
<name>A0ABV5Z6L0_9STAP</name>
<dbReference type="InterPro" id="IPR016040">
    <property type="entry name" value="NAD(P)-bd_dom"/>
</dbReference>
<dbReference type="PANTHER" id="PTHR43574">
    <property type="entry name" value="EPIMERASE-RELATED"/>
    <property type="match status" value="1"/>
</dbReference>
<dbReference type="SUPFAM" id="SSF51735">
    <property type="entry name" value="NAD(P)-binding Rossmann-fold domains"/>
    <property type="match status" value="1"/>
</dbReference>
<gene>
    <name evidence="3" type="ORF">ACFFLE_07805</name>
</gene>
<evidence type="ECO:0000259" key="2">
    <source>
        <dbReference type="Pfam" id="PF16363"/>
    </source>
</evidence>
<feature type="domain" description="NAD(P)-binding" evidence="2">
    <location>
        <begin position="12"/>
        <end position="328"/>
    </location>
</feature>
<protein>
    <submittedName>
        <fullName evidence="3">SDR family NAD(P)-dependent oxidoreductase</fullName>
    </submittedName>
</protein>
<dbReference type="EMBL" id="JBHMAH010000025">
    <property type="protein sequence ID" value="MFB9861010.1"/>
    <property type="molecule type" value="Genomic_DNA"/>
</dbReference>
<dbReference type="Gene3D" id="3.90.25.10">
    <property type="entry name" value="UDP-galactose 4-epimerase, domain 1"/>
    <property type="match status" value="1"/>
</dbReference>
<organism evidence="3 4">
    <name type="scientific">Salinicoccus siamensis</name>
    <dbReference type="NCBI Taxonomy" id="381830"/>
    <lineage>
        <taxon>Bacteria</taxon>
        <taxon>Bacillati</taxon>
        <taxon>Bacillota</taxon>
        <taxon>Bacilli</taxon>
        <taxon>Bacillales</taxon>
        <taxon>Staphylococcaceae</taxon>
        <taxon>Salinicoccus</taxon>
    </lineage>
</organism>
<dbReference type="InterPro" id="IPR036291">
    <property type="entry name" value="NAD(P)-bd_dom_sf"/>
</dbReference>
<comment type="caution">
    <text evidence="3">The sequence shown here is derived from an EMBL/GenBank/DDBJ whole genome shotgun (WGS) entry which is preliminary data.</text>
</comment>
<evidence type="ECO:0000256" key="1">
    <source>
        <dbReference type="ARBA" id="ARBA00023027"/>
    </source>
</evidence>
<proteinExistence type="predicted"/>
<dbReference type="Proteomes" id="UP001589740">
    <property type="component" value="Unassembled WGS sequence"/>
</dbReference>
<dbReference type="Pfam" id="PF16363">
    <property type="entry name" value="GDP_Man_Dehyd"/>
    <property type="match status" value="1"/>
</dbReference>